<proteinExistence type="inferred from homology"/>
<evidence type="ECO:0000256" key="5">
    <source>
        <dbReference type="ARBA" id="ARBA00023204"/>
    </source>
</evidence>
<evidence type="ECO:0000256" key="6">
    <source>
        <dbReference type="ARBA" id="ARBA00023242"/>
    </source>
</evidence>
<feature type="compositionally biased region" description="Low complexity" evidence="8">
    <location>
        <begin position="777"/>
        <end position="789"/>
    </location>
</feature>
<feature type="compositionally biased region" description="Polar residues" evidence="8">
    <location>
        <begin position="367"/>
        <end position="381"/>
    </location>
</feature>
<evidence type="ECO:0000313" key="10">
    <source>
        <dbReference type="EMBL" id="KAA8629833.1"/>
    </source>
</evidence>
<dbReference type="SUPFAM" id="SSF52113">
    <property type="entry name" value="BRCT domain"/>
    <property type="match status" value="1"/>
</dbReference>
<feature type="compositionally biased region" description="Low complexity" evidence="8">
    <location>
        <begin position="724"/>
        <end position="741"/>
    </location>
</feature>
<feature type="compositionally biased region" description="Low complexity" evidence="8">
    <location>
        <begin position="474"/>
        <end position="488"/>
    </location>
</feature>
<feature type="compositionally biased region" description="Basic and acidic residues" evidence="8">
    <location>
        <begin position="635"/>
        <end position="646"/>
    </location>
</feature>
<feature type="compositionally biased region" description="Basic residues" evidence="8">
    <location>
        <begin position="647"/>
        <end position="660"/>
    </location>
</feature>
<feature type="compositionally biased region" description="Low complexity" evidence="8">
    <location>
        <begin position="663"/>
        <end position="672"/>
    </location>
</feature>
<feature type="compositionally biased region" description="Polar residues" evidence="8">
    <location>
        <begin position="447"/>
        <end position="461"/>
    </location>
</feature>
<dbReference type="Pfam" id="PF00498">
    <property type="entry name" value="FHA"/>
    <property type="match status" value="1"/>
</dbReference>
<dbReference type="GO" id="GO:0003684">
    <property type="term" value="F:damaged DNA binding"/>
    <property type="evidence" value="ECO:0007669"/>
    <property type="project" value="TreeGrafter"/>
</dbReference>
<evidence type="ECO:0000256" key="7">
    <source>
        <dbReference type="ARBA" id="ARBA00044757"/>
    </source>
</evidence>
<dbReference type="Pfam" id="PF16508">
    <property type="entry name" value="NIBRIN_BRCT_II"/>
    <property type="match status" value="1"/>
</dbReference>
<keyword evidence="4" id="KW-0227">DNA damage</keyword>
<dbReference type="InterPro" id="IPR032429">
    <property type="entry name" value="Nibrin_BRCT2"/>
</dbReference>
<dbReference type="PANTHER" id="PTHR12162:SF0">
    <property type="entry name" value="NIBRIN"/>
    <property type="match status" value="1"/>
</dbReference>
<feature type="compositionally biased region" description="Acidic residues" evidence="8">
    <location>
        <begin position="858"/>
        <end position="867"/>
    </location>
</feature>
<evidence type="ECO:0000259" key="9">
    <source>
        <dbReference type="PROSITE" id="PS50006"/>
    </source>
</evidence>
<evidence type="ECO:0000256" key="1">
    <source>
        <dbReference type="ARBA" id="ARBA00004123"/>
    </source>
</evidence>
<reference evidence="10 11" key="1">
    <citation type="submission" date="2017-07" db="EMBL/GenBank/DDBJ databases">
        <title>Genome sequence of the Sordaria macrospora wild type strain R19027.</title>
        <authorList>
            <person name="Nowrousian M."/>
            <person name="Teichert I."/>
            <person name="Kueck U."/>
        </authorList>
    </citation>
    <scope>NUCLEOTIDE SEQUENCE [LARGE SCALE GENOMIC DNA]</scope>
    <source>
        <strain evidence="10 11">R19027</strain>
        <tissue evidence="10">Mycelium</tissue>
    </source>
</reference>
<sequence length="878" mass="96215">MWLLESDVFEDGRKWLRPGRVYLFGRTAEDTNIAIAHKTISRKHITIHVDEVVDGDGANTHARSRVTIEEMNSKKGTLLNGTQIRGQTVVLTEPVNELILGACPHPLRIVWRPVLLSFSFTKREIDAGSWKRLRDQLQQLDIKYIGSYDQLTTHVVSKKRNTSKTLQALVSGKPIVSDSFVTAVVAAAAVSDDADEGTASALESNFDEAWPNAVDHLPPRGDEPTERPPADYAPDERRQDVFAGYSFVFYNQKQHENLAPVIQLGQGKAFFKEVVEGVTEVDDFVRYVKSVAGEKGTGSLDDDGEGKRVVVVRYPPGKGDDVEWWTNFYTSFARHLDHRPPDQKEFLEAILACDASLLRRRLEEDTQPTSTANPTQRTQPQSEDRMQVDQPEKENEEPTPPQRRARAGGRSRFKGFDFDSDSDEDKSMEDIPAAAATKATQPATEIPASQDSQSLFVSQRQEPVDEEFSEQESRPTTTTRSTRSQPKPTCKRALSPLPEHDVSELLDAIAPTATAAKRRRIEAGQPALPEPTPEPEEPPAVVEDDKVSDSPKGNGKTGAKGKGKKAKKGDDPIIELARQKREEADALAAAERQALLDAAGDDEVDYAAIRRLHIIEEFDVRMPNRDVDDLDEREEAIADGRWDPRWNGRRNFKKFRKQKRGGSDNASGDGAAVDQQPRRPLITLEEVKPKEYGMGDGYWLEDTAAGSVSRRNTQTQGGQGGGQSQSQAQTAASQNRNANATDSTSHGLPTRRMLMAMDSSDSDADQDSSTPPPPYSATPTEPATAAAEPSRSRAAKAAEKAAAARRAQQTATTQSEVSSGSGVGSKHGAPASGGGGGQPAAKRAKTTTGSGRRFEVKDSDEDSDESDDGLKFRFGRRK</sequence>
<dbReference type="VEuPathDB" id="FungiDB:SMAC_07418"/>
<dbReference type="GO" id="GO:0030870">
    <property type="term" value="C:Mre11 complex"/>
    <property type="evidence" value="ECO:0007669"/>
    <property type="project" value="InterPro"/>
</dbReference>
<feature type="compositionally biased region" description="Basic and acidic residues" evidence="8">
    <location>
        <begin position="382"/>
        <end position="393"/>
    </location>
</feature>
<evidence type="ECO:0000256" key="2">
    <source>
        <dbReference type="ARBA" id="ARBA00004286"/>
    </source>
</evidence>
<feature type="compositionally biased region" description="Acidic residues" evidence="8">
    <location>
        <begin position="418"/>
        <end position="427"/>
    </location>
</feature>
<dbReference type="GO" id="GO:0005694">
    <property type="term" value="C:chromosome"/>
    <property type="evidence" value="ECO:0007669"/>
    <property type="project" value="UniProtKB-SubCell"/>
</dbReference>
<dbReference type="Gene3D" id="3.40.50.10190">
    <property type="entry name" value="BRCT domain"/>
    <property type="match status" value="1"/>
</dbReference>
<dbReference type="GO" id="GO:0000724">
    <property type="term" value="P:double-strand break repair via homologous recombination"/>
    <property type="evidence" value="ECO:0007669"/>
    <property type="project" value="TreeGrafter"/>
</dbReference>
<evidence type="ECO:0000313" key="11">
    <source>
        <dbReference type="Proteomes" id="UP000433876"/>
    </source>
</evidence>
<feature type="region of interest" description="Disordered" evidence="8">
    <location>
        <begin position="635"/>
        <end position="878"/>
    </location>
</feature>
<feature type="compositionally biased region" description="Basic and acidic residues" evidence="8">
    <location>
        <begin position="217"/>
        <end position="235"/>
    </location>
</feature>
<feature type="domain" description="FHA" evidence="9">
    <location>
        <begin position="22"/>
        <end position="84"/>
    </location>
</feature>
<feature type="region of interest" description="Disordered" evidence="8">
    <location>
        <begin position="363"/>
        <end position="572"/>
    </location>
</feature>
<dbReference type="Proteomes" id="UP000433876">
    <property type="component" value="Unassembled WGS sequence"/>
</dbReference>
<dbReference type="PANTHER" id="PTHR12162">
    <property type="entry name" value="NIBRIN-RELATED"/>
    <property type="match status" value="1"/>
</dbReference>
<dbReference type="PROSITE" id="PS50006">
    <property type="entry name" value="FHA_DOMAIN"/>
    <property type="match status" value="1"/>
</dbReference>
<dbReference type="SUPFAM" id="SSF49879">
    <property type="entry name" value="SMAD/FHA domain"/>
    <property type="match status" value="1"/>
</dbReference>
<dbReference type="InterPro" id="IPR043014">
    <property type="entry name" value="Nibrin_BRCT2_sf"/>
</dbReference>
<dbReference type="Gene3D" id="3.40.50.10980">
    <property type="entry name" value="Nibrin, BRCT2 domain"/>
    <property type="match status" value="1"/>
</dbReference>
<keyword evidence="6" id="KW-0539">Nucleus</keyword>
<evidence type="ECO:0000256" key="3">
    <source>
        <dbReference type="ARBA" id="ARBA00022454"/>
    </source>
</evidence>
<keyword evidence="5" id="KW-0234">DNA repair</keyword>
<organism evidence="10 11">
    <name type="scientific">Sordaria macrospora</name>
    <dbReference type="NCBI Taxonomy" id="5147"/>
    <lineage>
        <taxon>Eukaryota</taxon>
        <taxon>Fungi</taxon>
        <taxon>Dikarya</taxon>
        <taxon>Ascomycota</taxon>
        <taxon>Pezizomycotina</taxon>
        <taxon>Sordariomycetes</taxon>
        <taxon>Sordariomycetidae</taxon>
        <taxon>Sordariales</taxon>
        <taxon>Sordariaceae</taxon>
        <taxon>Sordaria</taxon>
    </lineage>
</organism>
<dbReference type="SMART" id="SM00240">
    <property type="entry name" value="FHA"/>
    <property type="match status" value="1"/>
</dbReference>
<name>A0A8S8ZI99_SORMA</name>
<gene>
    <name evidence="10" type="ORF">SMACR_07418</name>
</gene>
<dbReference type="Gene3D" id="2.60.200.20">
    <property type="match status" value="1"/>
</dbReference>
<evidence type="ECO:0000256" key="4">
    <source>
        <dbReference type="ARBA" id="ARBA00022763"/>
    </source>
</evidence>
<accession>A0A8S8ZI99</accession>
<comment type="similarity">
    <text evidence="7">Belongs to the Nibrin family.</text>
</comment>
<feature type="compositionally biased region" description="Gly residues" evidence="8">
    <location>
        <begin position="821"/>
        <end position="838"/>
    </location>
</feature>
<dbReference type="AlphaFoldDB" id="A0A8S8ZI99"/>
<dbReference type="GO" id="GO:0007095">
    <property type="term" value="P:mitotic G2 DNA damage checkpoint signaling"/>
    <property type="evidence" value="ECO:0007669"/>
    <property type="project" value="InterPro"/>
</dbReference>
<feature type="region of interest" description="Disordered" evidence="8">
    <location>
        <begin position="211"/>
        <end position="235"/>
    </location>
</feature>
<protein>
    <recommendedName>
        <fullName evidence="9">FHA domain-containing protein</fullName>
    </recommendedName>
</protein>
<dbReference type="InterPro" id="IPR036420">
    <property type="entry name" value="BRCT_dom_sf"/>
</dbReference>
<keyword evidence="3" id="KW-0158">Chromosome</keyword>
<feature type="compositionally biased region" description="Low complexity" evidence="8">
    <location>
        <begin position="430"/>
        <end position="444"/>
    </location>
</feature>
<comment type="subcellular location">
    <subcellularLocation>
        <location evidence="2">Chromosome</location>
    </subcellularLocation>
    <subcellularLocation>
        <location evidence="1">Nucleus</location>
    </subcellularLocation>
</comment>
<dbReference type="InterPro" id="IPR040227">
    <property type="entry name" value="Nibrin-rel"/>
</dbReference>
<feature type="compositionally biased region" description="Low complexity" evidence="8">
    <location>
        <begin position="800"/>
        <end position="820"/>
    </location>
</feature>
<dbReference type="EMBL" id="NMPR01000122">
    <property type="protein sequence ID" value="KAA8629833.1"/>
    <property type="molecule type" value="Genomic_DNA"/>
</dbReference>
<comment type="caution">
    <text evidence="10">The sequence shown here is derived from an EMBL/GenBank/DDBJ whole genome shotgun (WGS) entry which is preliminary data.</text>
</comment>
<dbReference type="InterPro" id="IPR008984">
    <property type="entry name" value="SMAD_FHA_dom_sf"/>
</dbReference>
<dbReference type="InterPro" id="IPR000253">
    <property type="entry name" value="FHA_dom"/>
</dbReference>
<evidence type="ECO:0000256" key="8">
    <source>
        <dbReference type="SAM" id="MobiDB-lite"/>
    </source>
</evidence>
<feature type="compositionally biased region" description="Basic residues" evidence="8">
    <location>
        <begin position="403"/>
        <end position="413"/>
    </location>
</feature>